<dbReference type="GeneID" id="105896113"/>
<feature type="transmembrane region" description="Helical" evidence="6">
    <location>
        <begin position="55"/>
        <end position="79"/>
    </location>
</feature>
<keyword evidence="5 6" id="KW-0472">Membrane</keyword>
<dbReference type="Proteomes" id="UP000515152">
    <property type="component" value="Chromosome 11"/>
</dbReference>
<comment type="similarity">
    <text evidence="2">Belongs to the MS4A family.</text>
</comment>
<evidence type="ECO:0000313" key="7">
    <source>
        <dbReference type="Proteomes" id="UP000515152"/>
    </source>
</evidence>
<dbReference type="GO" id="GO:0016020">
    <property type="term" value="C:membrane"/>
    <property type="evidence" value="ECO:0007669"/>
    <property type="project" value="UniProtKB-SubCell"/>
</dbReference>
<proteinExistence type="inferred from homology"/>
<dbReference type="InterPro" id="IPR007237">
    <property type="entry name" value="CD20-like"/>
</dbReference>
<gene>
    <name evidence="8" type="primary">LOC105896113</name>
</gene>
<evidence type="ECO:0000313" key="8">
    <source>
        <dbReference type="RefSeq" id="XP_031431668.1"/>
    </source>
</evidence>
<keyword evidence="3 6" id="KW-0812">Transmembrane</keyword>
<dbReference type="AlphaFoldDB" id="A0A6P8FUH9"/>
<dbReference type="PANTHER" id="PTHR23320:SF128">
    <property type="entry name" value="MEMBRANE-SPANNING 4-DOMAINS SUBFAMILY A MEMBER 4A"/>
    <property type="match status" value="1"/>
</dbReference>
<feature type="transmembrane region" description="Helical" evidence="6">
    <location>
        <begin position="85"/>
        <end position="107"/>
    </location>
</feature>
<dbReference type="InterPro" id="IPR030417">
    <property type="entry name" value="MS4A"/>
</dbReference>
<dbReference type="PANTHER" id="PTHR23320">
    <property type="entry name" value="MEMBRANE-SPANNING 4-DOMAINS SUBFAMILY A MS4A -RELATED"/>
    <property type="match status" value="1"/>
</dbReference>
<dbReference type="KEGG" id="char:105896113"/>
<dbReference type="Pfam" id="PF04103">
    <property type="entry name" value="CD20"/>
    <property type="match status" value="1"/>
</dbReference>
<evidence type="ECO:0000256" key="6">
    <source>
        <dbReference type="SAM" id="Phobius"/>
    </source>
</evidence>
<dbReference type="RefSeq" id="XP_031431668.1">
    <property type="nucleotide sequence ID" value="XM_031575808.1"/>
</dbReference>
<evidence type="ECO:0000256" key="1">
    <source>
        <dbReference type="ARBA" id="ARBA00004141"/>
    </source>
</evidence>
<protein>
    <submittedName>
        <fullName evidence="8">Membrane-spanning 4-domains subfamily A member 4A-like</fullName>
    </submittedName>
</protein>
<feature type="transmembrane region" description="Helical" evidence="6">
    <location>
        <begin position="173"/>
        <end position="196"/>
    </location>
</feature>
<organism evidence="7 8">
    <name type="scientific">Clupea harengus</name>
    <name type="common">Atlantic herring</name>
    <dbReference type="NCBI Taxonomy" id="7950"/>
    <lineage>
        <taxon>Eukaryota</taxon>
        <taxon>Metazoa</taxon>
        <taxon>Chordata</taxon>
        <taxon>Craniata</taxon>
        <taxon>Vertebrata</taxon>
        <taxon>Euteleostomi</taxon>
        <taxon>Actinopterygii</taxon>
        <taxon>Neopterygii</taxon>
        <taxon>Teleostei</taxon>
        <taxon>Clupei</taxon>
        <taxon>Clupeiformes</taxon>
        <taxon>Clupeoidei</taxon>
        <taxon>Clupeidae</taxon>
        <taxon>Clupea</taxon>
    </lineage>
</organism>
<evidence type="ECO:0000256" key="3">
    <source>
        <dbReference type="ARBA" id="ARBA00022692"/>
    </source>
</evidence>
<comment type="subcellular location">
    <subcellularLocation>
        <location evidence="1">Membrane</location>
        <topology evidence="1">Multi-pass membrane protein</topology>
    </subcellularLocation>
</comment>
<feature type="transmembrane region" description="Helical" evidence="6">
    <location>
        <begin position="119"/>
        <end position="138"/>
    </location>
</feature>
<name>A0A6P8FUH9_CLUHA</name>
<sequence length="268" mass="28607">MADSVPPAGGFVVVTHVYPQQGAQSVSSPQSGVVPLASSPPASSMLQKFLKGEPAALGTVQIMIGVVVFLFGIVTAFYASTMSTFTGIMFWGAIIYITAGSLTVRANKKLSQCLVKASLGMNIFSTITAGIAIIFHSLDLTVSMYPYMYNDCYGESYYCRRNNALLWSRTQGIAGVMLVLSLLEFIVSICVSAFACKATCSSNTEQVVYVSSQVPPSFPTSHPSAPLQSTQMPFFPTSVVPPLHNCSADGCRSGKSEDLPPEYTTTQE</sequence>
<evidence type="ECO:0000256" key="4">
    <source>
        <dbReference type="ARBA" id="ARBA00022989"/>
    </source>
</evidence>
<accession>A0A6P8FUH9</accession>
<reference evidence="8" key="1">
    <citation type="submission" date="2025-08" db="UniProtKB">
        <authorList>
            <consortium name="RefSeq"/>
        </authorList>
    </citation>
    <scope>IDENTIFICATION</scope>
</reference>
<keyword evidence="7" id="KW-1185">Reference proteome</keyword>
<keyword evidence="4 6" id="KW-1133">Transmembrane helix</keyword>
<evidence type="ECO:0000256" key="5">
    <source>
        <dbReference type="ARBA" id="ARBA00023136"/>
    </source>
</evidence>
<evidence type="ECO:0000256" key="2">
    <source>
        <dbReference type="ARBA" id="ARBA00009565"/>
    </source>
</evidence>